<evidence type="ECO:0000256" key="5">
    <source>
        <dbReference type="ARBA" id="ARBA00022692"/>
    </source>
</evidence>
<proteinExistence type="inferred from homology"/>
<dbReference type="PROSITE" id="PS50850">
    <property type="entry name" value="MFS"/>
    <property type="match status" value="1"/>
</dbReference>
<dbReference type="InterPro" id="IPR047984">
    <property type="entry name" value="XylE-like"/>
</dbReference>
<feature type="transmembrane region" description="Helical" evidence="9">
    <location>
        <begin position="351"/>
        <end position="374"/>
    </location>
</feature>
<keyword evidence="7 9" id="KW-0472">Membrane</keyword>
<evidence type="ECO:0000256" key="7">
    <source>
        <dbReference type="ARBA" id="ARBA00023136"/>
    </source>
</evidence>
<feature type="transmembrane region" description="Helical" evidence="9">
    <location>
        <begin position="204"/>
        <end position="223"/>
    </location>
</feature>
<dbReference type="PANTHER" id="PTHR48020:SF12">
    <property type="entry name" value="PROTON MYO-INOSITOL COTRANSPORTER"/>
    <property type="match status" value="1"/>
</dbReference>
<feature type="domain" description="Major facilitator superfamily (MFS) profile" evidence="10">
    <location>
        <begin position="46"/>
        <end position="478"/>
    </location>
</feature>
<evidence type="ECO:0000256" key="1">
    <source>
        <dbReference type="ARBA" id="ARBA00004651"/>
    </source>
</evidence>
<dbReference type="PROSITE" id="PS00216">
    <property type="entry name" value="SUGAR_TRANSPORT_1"/>
    <property type="match status" value="1"/>
</dbReference>
<feature type="transmembrane region" description="Helical" evidence="9">
    <location>
        <begin position="112"/>
        <end position="131"/>
    </location>
</feature>
<feature type="transmembrane region" description="Helical" evidence="9">
    <location>
        <begin position="452"/>
        <end position="474"/>
    </location>
</feature>
<evidence type="ECO:0000256" key="4">
    <source>
        <dbReference type="ARBA" id="ARBA00022475"/>
    </source>
</evidence>
<reference evidence="11 12" key="1">
    <citation type="submission" date="2021-03" db="EMBL/GenBank/DDBJ databases">
        <title>Five novel Rahnella species.</title>
        <authorList>
            <person name="Brady C."/>
            <person name="Asselin J."/>
            <person name="Beer S."/>
            <person name="Bruberg M.B."/>
            <person name="Crampton B."/>
            <person name="Venter S."/>
            <person name="Arnold D."/>
            <person name="Denman S."/>
        </authorList>
    </citation>
    <scope>NUCLEOTIDE SEQUENCE [LARGE SCALE GENOMIC DNA]</scope>
    <source>
        <strain evidence="11 12">FRB 231</strain>
    </source>
</reference>
<keyword evidence="6 9" id="KW-1133">Transmembrane helix</keyword>
<dbReference type="InterPro" id="IPR003663">
    <property type="entry name" value="Sugar/inositol_transpt"/>
</dbReference>
<sequence length="504" mass="55134">MCDLHHTKHDNNNEIQGALVTQKLNSGQESEAKKTPPPTEPLVKVIAFIATLGGLLFGYDTGVIAGALLFMKHDLHLTSVTTGMVTSFLILGSAIGAIFAGRVADRFGRKKIILVMAIIFMAGSLGCAMAPNVVLMIMFRFILGLAVGGAAAIVPIYIAEIVPSNRRWQFVTLQELMIVSGQLIAYTSNAAINEVWGGETTWRWMLGVACVPAVILWVGMLFLPDTPRWYAMHGRYREARDVLERTRKAGKVEKELSEIRSSMSSKSEKHSRRQKTISVWMKRLVFLGIGIAMLQQLSGVNTIMFYAPTMLQATGLSTNASLMATIANGVISVIMTFVGIMLLSRFGRRPLLLTGQIGCTLTLLAIGLVTWLMPETVNGHPDAVRSYLVLGGMLIFLCFQQGALSPVTWLLLSEMFPMRIRGMANGVSVFAMQMTNFSIAFMFPIMLDTIGLTMSFFCFAAIGVAGGIFAIIFAPETQGKTLEQIEKHFKKHLQDEPAPQEAGS</sequence>
<feature type="transmembrane region" description="Helical" evidence="9">
    <location>
        <begin position="320"/>
        <end position="344"/>
    </location>
</feature>
<dbReference type="InterPro" id="IPR005828">
    <property type="entry name" value="MFS_sugar_transport-like"/>
</dbReference>
<keyword evidence="12" id="KW-1185">Reference proteome</keyword>
<evidence type="ECO:0000313" key="11">
    <source>
        <dbReference type="EMBL" id="MBU9844533.1"/>
    </source>
</evidence>
<organism evidence="11 12">
    <name type="scientific">Rahnella ecdela</name>
    <dbReference type="NCBI Taxonomy" id="2816250"/>
    <lineage>
        <taxon>Bacteria</taxon>
        <taxon>Pseudomonadati</taxon>
        <taxon>Pseudomonadota</taxon>
        <taxon>Gammaproteobacteria</taxon>
        <taxon>Enterobacterales</taxon>
        <taxon>Yersiniaceae</taxon>
        <taxon>Rahnella</taxon>
    </lineage>
</organism>
<feature type="transmembrane region" description="Helical" evidence="9">
    <location>
        <begin position="42"/>
        <end position="71"/>
    </location>
</feature>
<evidence type="ECO:0000256" key="6">
    <source>
        <dbReference type="ARBA" id="ARBA00022989"/>
    </source>
</evidence>
<dbReference type="Proteomes" id="UP000739284">
    <property type="component" value="Unassembled WGS sequence"/>
</dbReference>
<keyword evidence="5 9" id="KW-0812">Transmembrane</keyword>
<dbReference type="PROSITE" id="PS00217">
    <property type="entry name" value="SUGAR_TRANSPORT_2"/>
    <property type="match status" value="1"/>
</dbReference>
<evidence type="ECO:0000259" key="10">
    <source>
        <dbReference type="PROSITE" id="PS50850"/>
    </source>
</evidence>
<accession>A0ABS6LC71</accession>
<keyword evidence="4" id="KW-1003">Cell membrane</keyword>
<dbReference type="RefSeq" id="WP_217148419.1">
    <property type="nucleotide sequence ID" value="NZ_JAFMOY010000114.1"/>
</dbReference>
<dbReference type="CDD" id="cd17359">
    <property type="entry name" value="MFS_XylE_like"/>
    <property type="match status" value="1"/>
</dbReference>
<evidence type="ECO:0000256" key="8">
    <source>
        <dbReference type="RuleBase" id="RU003346"/>
    </source>
</evidence>
<comment type="subcellular location">
    <subcellularLocation>
        <location evidence="1">Cell membrane</location>
        <topology evidence="1">Multi-pass membrane protein</topology>
    </subcellularLocation>
</comment>
<feature type="transmembrane region" description="Helical" evidence="9">
    <location>
        <begin position="77"/>
        <end position="100"/>
    </location>
</feature>
<feature type="transmembrane region" description="Helical" evidence="9">
    <location>
        <begin position="424"/>
        <end position="446"/>
    </location>
</feature>
<feature type="transmembrane region" description="Helical" evidence="9">
    <location>
        <begin position="137"/>
        <end position="158"/>
    </location>
</feature>
<dbReference type="EMBL" id="JAFMOY010000114">
    <property type="protein sequence ID" value="MBU9844533.1"/>
    <property type="molecule type" value="Genomic_DNA"/>
</dbReference>
<comment type="caution">
    <text evidence="11">The sequence shown here is derived from an EMBL/GenBank/DDBJ whole genome shotgun (WGS) entry which is preliminary data.</text>
</comment>
<evidence type="ECO:0000313" key="12">
    <source>
        <dbReference type="Proteomes" id="UP000739284"/>
    </source>
</evidence>
<keyword evidence="3 8" id="KW-0813">Transport</keyword>
<evidence type="ECO:0000256" key="3">
    <source>
        <dbReference type="ARBA" id="ARBA00022448"/>
    </source>
</evidence>
<dbReference type="PANTHER" id="PTHR48020">
    <property type="entry name" value="PROTON MYO-INOSITOL COTRANSPORTER"/>
    <property type="match status" value="1"/>
</dbReference>
<dbReference type="Pfam" id="PF00083">
    <property type="entry name" value="Sugar_tr"/>
    <property type="match status" value="1"/>
</dbReference>
<protein>
    <submittedName>
        <fullName evidence="11">Sugar porter family MFS transporter</fullName>
    </submittedName>
</protein>
<gene>
    <name evidence="11" type="ORF">J1784_05835</name>
</gene>
<comment type="similarity">
    <text evidence="2 8">Belongs to the major facilitator superfamily. Sugar transporter (TC 2.A.1.1) family.</text>
</comment>
<name>A0ABS6LC71_9GAMM</name>
<evidence type="ECO:0000256" key="2">
    <source>
        <dbReference type="ARBA" id="ARBA00010992"/>
    </source>
</evidence>
<feature type="transmembrane region" description="Helical" evidence="9">
    <location>
        <begin position="284"/>
        <end position="308"/>
    </location>
</feature>
<dbReference type="InterPro" id="IPR050814">
    <property type="entry name" value="Myo-inositol_Transporter"/>
</dbReference>
<feature type="transmembrane region" description="Helical" evidence="9">
    <location>
        <begin position="386"/>
        <end position="412"/>
    </location>
</feature>
<dbReference type="InterPro" id="IPR005829">
    <property type="entry name" value="Sugar_transporter_CS"/>
</dbReference>
<dbReference type="NCBIfam" id="TIGR00879">
    <property type="entry name" value="SP"/>
    <property type="match status" value="1"/>
</dbReference>
<evidence type="ECO:0000256" key="9">
    <source>
        <dbReference type="SAM" id="Phobius"/>
    </source>
</evidence>
<dbReference type="InterPro" id="IPR020846">
    <property type="entry name" value="MFS_dom"/>
</dbReference>